<proteinExistence type="predicted"/>
<dbReference type="Proteomes" id="UP000198378">
    <property type="component" value="Unassembled WGS sequence"/>
</dbReference>
<name>A0AA91TCZ1_9BACL</name>
<sequence>MYIFIHKSVDNVEKEVKHDQHKKNNTQRFLCKRKMLFVDSVEKLVNNLYSMVEIVDSFVDNVTN</sequence>
<dbReference type="EMBL" id="NEWK01000002">
    <property type="protein sequence ID" value="OXB87146.1"/>
    <property type="molecule type" value="Genomic_DNA"/>
</dbReference>
<evidence type="ECO:0000313" key="1">
    <source>
        <dbReference type="EMBL" id="OXB87146.1"/>
    </source>
</evidence>
<comment type="caution">
    <text evidence="1">The sequence shown here is derived from an EMBL/GenBank/DDBJ whole genome shotgun (WGS) entry which is preliminary data.</text>
</comment>
<reference evidence="1 2" key="1">
    <citation type="submission" date="2017-05" db="EMBL/GenBank/DDBJ databases">
        <title>The genome sequence of Geobacillus thermocatenulatus DSM 730.</title>
        <authorList>
            <person name="Ramaloko W.T."/>
            <person name="Koen N."/>
            <person name="Polliack S."/>
            <person name="Aliyu H."/>
            <person name="Lebre P."/>
            <person name="Mohr T."/>
            <person name="Oswald F."/>
            <person name="Zwick M."/>
            <person name="Neumann A."/>
            <person name="Syldatk C."/>
            <person name="Cowan D."/>
            <person name="De Maayer P."/>
        </authorList>
    </citation>
    <scope>NUCLEOTIDE SEQUENCE [LARGE SCALE GENOMIC DNA]</scope>
    <source>
        <strain evidence="1 2">BGSC 93A1</strain>
    </source>
</reference>
<gene>
    <name evidence="1" type="ORF">B9L19_17140</name>
</gene>
<organism evidence="1 2">
    <name type="scientific">Geobacillus thermocatenulatus</name>
    <dbReference type="NCBI Taxonomy" id="33938"/>
    <lineage>
        <taxon>Bacteria</taxon>
        <taxon>Bacillati</taxon>
        <taxon>Bacillota</taxon>
        <taxon>Bacilli</taxon>
        <taxon>Bacillales</taxon>
        <taxon>Anoxybacillaceae</taxon>
        <taxon>Geobacillus</taxon>
        <taxon>Geobacillus thermoleovorans group</taxon>
    </lineage>
</organism>
<accession>A0AA91TCZ1</accession>
<keyword evidence="2" id="KW-1185">Reference proteome</keyword>
<evidence type="ECO:0000313" key="2">
    <source>
        <dbReference type="Proteomes" id="UP000198378"/>
    </source>
</evidence>
<protein>
    <submittedName>
        <fullName evidence="1">Uncharacterized protein</fullName>
    </submittedName>
</protein>
<dbReference type="AlphaFoldDB" id="A0AA91TCZ1"/>